<accession>A0AAV3P9B6</accession>
<organism evidence="1 2">
    <name type="scientific">Lithospermum erythrorhizon</name>
    <name type="common">Purple gromwell</name>
    <name type="synonym">Lithospermum officinale var. erythrorhizon</name>
    <dbReference type="NCBI Taxonomy" id="34254"/>
    <lineage>
        <taxon>Eukaryota</taxon>
        <taxon>Viridiplantae</taxon>
        <taxon>Streptophyta</taxon>
        <taxon>Embryophyta</taxon>
        <taxon>Tracheophyta</taxon>
        <taxon>Spermatophyta</taxon>
        <taxon>Magnoliopsida</taxon>
        <taxon>eudicotyledons</taxon>
        <taxon>Gunneridae</taxon>
        <taxon>Pentapetalae</taxon>
        <taxon>asterids</taxon>
        <taxon>lamiids</taxon>
        <taxon>Boraginales</taxon>
        <taxon>Boraginaceae</taxon>
        <taxon>Boraginoideae</taxon>
        <taxon>Lithospermeae</taxon>
        <taxon>Lithospermum</taxon>
    </lineage>
</organism>
<evidence type="ECO:0008006" key="3">
    <source>
        <dbReference type="Google" id="ProtNLM"/>
    </source>
</evidence>
<evidence type="ECO:0000313" key="1">
    <source>
        <dbReference type="EMBL" id="GAA0148327.1"/>
    </source>
</evidence>
<evidence type="ECO:0000313" key="2">
    <source>
        <dbReference type="Proteomes" id="UP001454036"/>
    </source>
</evidence>
<dbReference type="InterPro" id="IPR052929">
    <property type="entry name" value="RNase_H-like_EbsB-rel"/>
</dbReference>
<gene>
    <name evidence="1" type="ORF">LIER_07802</name>
</gene>
<name>A0AAV3P9B6_LITER</name>
<dbReference type="PANTHER" id="PTHR47074">
    <property type="entry name" value="BNAC02G40300D PROTEIN"/>
    <property type="match status" value="1"/>
</dbReference>
<dbReference type="PANTHER" id="PTHR47074:SF11">
    <property type="entry name" value="REVERSE TRANSCRIPTASE-LIKE PROTEIN"/>
    <property type="match status" value="1"/>
</dbReference>
<dbReference type="EMBL" id="BAABME010001222">
    <property type="protein sequence ID" value="GAA0148327.1"/>
    <property type="molecule type" value="Genomic_DNA"/>
</dbReference>
<keyword evidence="2" id="KW-1185">Reference proteome</keyword>
<protein>
    <recommendedName>
        <fullName evidence="3">RNase H type-1 domain-containing protein</fullName>
    </recommendedName>
</protein>
<reference evidence="1 2" key="1">
    <citation type="submission" date="2024-01" db="EMBL/GenBank/DDBJ databases">
        <title>The complete chloroplast genome sequence of Lithospermum erythrorhizon: insights into the phylogenetic relationship among Boraginaceae species and the maternal lineages of purple gromwells.</title>
        <authorList>
            <person name="Okada T."/>
            <person name="Watanabe K."/>
        </authorList>
    </citation>
    <scope>NUCLEOTIDE SEQUENCE [LARGE SCALE GENOMIC DNA]</scope>
</reference>
<comment type="caution">
    <text evidence="1">The sequence shown here is derived from an EMBL/GenBank/DDBJ whole genome shotgun (WGS) entry which is preliminary data.</text>
</comment>
<dbReference type="AlphaFoldDB" id="A0AAV3P9B6"/>
<dbReference type="Proteomes" id="UP001454036">
    <property type="component" value="Unassembled WGS sequence"/>
</dbReference>
<proteinExistence type="predicted"/>
<sequence>MYEWWRLVSRLLGTEGEDGDVEQLACVICTVKEGLELARMYGWYNIKVESDFQILIKSIVGEYSVPLEIDIIVEDIRCQGRLLDAIFRYVMRRSNTAAHLIAHWNCGLEKEATWLQSPPHWLIATLLSDCTSEVVYTNIVLSFVLFNDIIRLVKFFFINI</sequence>